<dbReference type="RefSeq" id="WP_328939197.1">
    <property type="nucleotide sequence ID" value="NZ_CP108133.1"/>
</dbReference>
<name>A0ABZ1JP37_9ACTN</name>
<evidence type="ECO:0000313" key="1">
    <source>
        <dbReference type="EMBL" id="WTP53406.1"/>
    </source>
</evidence>
<gene>
    <name evidence="1" type="ORF">OG288_36860</name>
</gene>
<dbReference type="Gene3D" id="3.10.450.50">
    <property type="match status" value="1"/>
</dbReference>
<dbReference type="SUPFAM" id="SSF54427">
    <property type="entry name" value="NTF2-like"/>
    <property type="match status" value="1"/>
</dbReference>
<dbReference type="Pfam" id="PF07366">
    <property type="entry name" value="SnoaL"/>
    <property type="match status" value="1"/>
</dbReference>
<dbReference type="Proteomes" id="UP001432166">
    <property type="component" value="Chromosome"/>
</dbReference>
<dbReference type="EMBL" id="CP108133">
    <property type="protein sequence ID" value="WTP53406.1"/>
    <property type="molecule type" value="Genomic_DNA"/>
</dbReference>
<accession>A0ABZ1JP37</accession>
<organism evidence="1 2">
    <name type="scientific">Streptomyces tauricus</name>
    <dbReference type="NCBI Taxonomy" id="68274"/>
    <lineage>
        <taxon>Bacteria</taxon>
        <taxon>Bacillati</taxon>
        <taxon>Actinomycetota</taxon>
        <taxon>Actinomycetes</taxon>
        <taxon>Kitasatosporales</taxon>
        <taxon>Streptomycetaceae</taxon>
        <taxon>Streptomyces</taxon>
        <taxon>Streptomyces aurantiacus group</taxon>
    </lineage>
</organism>
<dbReference type="PANTHER" id="PTHR38436">
    <property type="entry name" value="POLYKETIDE CYCLASE SNOAL-LIKE DOMAIN"/>
    <property type="match status" value="1"/>
</dbReference>
<evidence type="ECO:0000313" key="2">
    <source>
        <dbReference type="Proteomes" id="UP001432166"/>
    </source>
</evidence>
<protein>
    <submittedName>
        <fullName evidence="1">Ester cyclase</fullName>
    </submittedName>
</protein>
<dbReference type="PANTHER" id="PTHR38436:SF1">
    <property type="entry name" value="ESTER CYCLASE"/>
    <property type="match status" value="1"/>
</dbReference>
<sequence>MTDSDLRNWYLRYIATLDAHELAKMDEFIADEVMLNGESGTRDNVIAEMKHSIDAVPDLHWEVKELLLDRDRIAVRAVNTGTPVKEWLGVAPTGASFEIVEYAIYKVSNGRFVQMTNLHDSADVLRQLTA</sequence>
<dbReference type="InterPro" id="IPR009959">
    <property type="entry name" value="Cyclase_SnoaL-like"/>
</dbReference>
<keyword evidence="2" id="KW-1185">Reference proteome</keyword>
<reference evidence="1" key="1">
    <citation type="submission" date="2022-10" db="EMBL/GenBank/DDBJ databases">
        <title>The complete genomes of actinobacterial strains from the NBC collection.</title>
        <authorList>
            <person name="Joergensen T.S."/>
            <person name="Alvarez Arevalo M."/>
            <person name="Sterndorff E.B."/>
            <person name="Faurdal D."/>
            <person name="Vuksanovic O."/>
            <person name="Mourched A.-S."/>
            <person name="Charusanti P."/>
            <person name="Shaw S."/>
            <person name="Blin K."/>
            <person name="Weber T."/>
        </authorList>
    </citation>
    <scope>NUCLEOTIDE SEQUENCE</scope>
    <source>
        <strain evidence="1">NBC_00189</strain>
    </source>
</reference>
<proteinExistence type="predicted"/>
<dbReference type="InterPro" id="IPR032710">
    <property type="entry name" value="NTF2-like_dom_sf"/>
</dbReference>